<name>A0A0V0QED9_PSEPJ</name>
<proteinExistence type="predicted"/>
<protein>
    <submittedName>
        <fullName evidence="1">Uncharacterized protein</fullName>
    </submittedName>
</protein>
<reference evidence="1 2" key="1">
    <citation type="journal article" date="2015" name="Sci. Rep.">
        <title>Genome of the facultative scuticociliatosis pathogen Pseudocohnilembus persalinus provides insight into its virulence through horizontal gene transfer.</title>
        <authorList>
            <person name="Xiong J."/>
            <person name="Wang G."/>
            <person name="Cheng J."/>
            <person name="Tian M."/>
            <person name="Pan X."/>
            <person name="Warren A."/>
            <person name="Jiang C."/>
            <person name="Yuan D."/>
            <person name="Miao W."/>
        </authorList>
    </citation>
    <scope>NUCLEOTIDE SEQUENCE [LARGE SCALE GENOMIC DNA]</scope>
    <source>
        <strain evidence="1">36N120E</strain>
    </source>
</reference>
<keyword evidence="2" id="KW-1185">Reference proteome</keyword>
<organism evidence="1 2">
    <name type="scientific">Pseudocohnilembus persalinus</name>
    <name type="common">Ciliate</name>
    <dbReference type="NCBI Taxonomy" id="266149"/>
    <lineage>
        <taxon>Eukaryota</taxon>
        <taxon>Sar</taxon>
        <taxon>Alveolata</taxon>
        <taxon>Ciliophora</taxon>
        <taxon>Intramacronucleata</taxon>
        <taxon>Oligohymenophorea</taxon>
        <taxon>Scuticociliatia</taxon>
        <taxon>Philasterida</taxon>
        <taxon>Pseudocohnilembidae</taxon>
        <taxon>Pseudocohnilembus</taxon>
    </lineage>
</organism>
<dbReference type="InParanoid" id="A0A0V0QED9"/>
<dbReference type="Proteomes" id="UP000054937">
    <property type="component" value="Unassembled WGS sequence"/>
</dbReference>
<evidence type="ECO:0000313" key="1">
    <source>
        <dbReference type="EMBL" id="KRX00480.1"/>
    </source>
</evidence>
<dbReference type="EMBL" id="LDAU01000189">
    <property type="protein sequence ID" value="KRX00480.1"/>
    <property type="molecule type" value="Genomic_DNA"/>
</dbReference>
<accession>A0A0V0QED9</accession>
<gene>
    <name evidence="1" type="ORF">PPERSA_03213</name>
</gene>
<dbReference type="AlphaFoldDB" id="A0A0V0QED9"/>
<comment type="caution">
    <text evidence="1">The sequence shown here is derived from an EMBL/GenBank/DDBJ whole genome shotgun (WGS) entry which is preliminary data.</text>
</comment>
<evidence type="ECO:0000313" key="2">
    <source>
        <dbReference type="Proteomes" id="UP000054937"/>
    </source>
</evidence>
<sequence length="241" mass="28891">MQQQDQTQKILSLLNKNSEQLNQQQIMEIFLNPETYNTSNNDQEKNQIVEKITKNRQSFAEFNYLLINFLHNKNFLCDFCYNCLNLYNKPDLLKNEENFCKPIINGDADFAHLYFDDFTVNGMDKDGLDGIKYSSGIHYYGKKYNLRVYLGKIWEDDYQDENYGNKNPFYEEQKLEFKEKEGKLCRQHIVEQKCWCFQCQEGYDAQNDNDKYRQSECGEKFKKVNQIICDLYEKMVKENKI</sequence>